<dbReference type="AlphaFoldDB" id="A0A1F6EMV3"/>
<name>A0A1F6EMV3_9BACT</name>
<dbReference type="Proteomes" id="UP000178587">
    <property type="component" value="Unassembled WGS sequence"/>
</dbReference>
<gene>
    <name evidence="1" type="ORF">A3A34_04045</name>
</gene>
<accession>A0A1F6EMV3</accession>
<organism evidence="1 2">
    <name type="scientific">Candidatus Kaiserbacteria bacterium RIFCSPLOWO2_01_FULL_50_24</name>
    <dbReference type="NCBI Taxonomy" id="1798507"/>
    <lineage>
        <taxon>Bacteria</taxon>
        <taxon>Candidatus Kaiseribacteriota</taxon>
    </lineage>
</organism>
<dbReference type="STRING" id="1798507.A3A34_04045"/>
<sequence>MEEFDMVCPYSELDLMIARLGMDFGQEKYSEEKFEKVNKEIHAVFPMPNDTATVNKHIAAENGISVEALLNSPNYSILVSDLKKRIVLATIQKLRDEFELDDKEAWALLLTISKQLG</sequence>
<proteinExistence type="predicted"/>
<dbReference type="EMBL" id="MFLU01000010">
    <property type="protein sequence ID" value="OGG74960.1"/>
    <property type="molecule type" value="Genomic_DNA"/>
</dbReference>
<comment type="caution">
    <text evidence="1">The sequence shown here is derived from an EMBL/GenBank/DDBJ whole genome shotgun (WGS) entry which is preliminary data.</text>
</comment>
<evidence type="ECO:0000313" key="2">
    <source>
        <dbReference type="Proteomes" id="UP000178587"/>
    </source>
</evidence>
<reference evidence="1 2" key="1">
    <citation type="journal article" date="2016" name="Nat. Commun.">
        <title>Thousands of microbial genomes shed light on interconnected biogeochemical processes in an aquifer system.</title>
        <authorList>
            <person name="Anantharaman K."/>
            <person name="Brown C.T."/>
            <person name="Hug L.A."/>
            <person name="Sharon I."/>
            <person name="Castelle C.J."/>
            <person name="Probst A.J."/>
            <person name="Thomas B.C."/>
            <person name="Singh A."/>
            <person name="Wilkins M.J."/>
            <person name="Karaoz U."/>
            <person name="Brodie E.L."/>
            <person name="Williams K.H."/>
            <person name="Hubbard S.S."/>
            <person name="Banfield J.F."/>
        </authorList>
    </citation>
    <scope>NUCLEOTIDE SEQUENCE [LARGE SCALE GENOMIC DNA]</scope>
</reference>
<protein>
    <submittedName>
        <fullName evidence="1">Uncharacterized protein</fullName>
    </submittedName>
</protein>
<evidence type="ECO:0000313" key="1">
    <source>
        <dbReference type="EMBL" id="OGG74960.1"/>
    </source>
</evidence>